<evidence type="ECO:0000256" key="2">
    <source>
        <dbReference type="SAM" id="MobiDB-lite"/>
    </source>
</evidence>
<keyword evidence="1" id="KW-0862">Zinc</keyword>
<evidence type="ECO:0000313" key="5">
    <source>
        <dbReference type="Proteomes" id="UP001152622"/>
    </source>
</evidence>
<keyword evidence="5" id="KW-1185">Reference proteome</keyword>
<dbReference type="AlphaFoldDB" id="A0A9Q1F950"/>
<name>A0A9Q1F950_SYNKA</name>
<feature type="region of interest" description="Disordered" evidence="2">
    <location>
        <begin position="197"/>
        <end position="230"/>
    </location>
</feature>
<dbReference type="GO" id="GO:0003676">
    <property type="term" value="F:nucleic acid binding"/>
    <property type="evidence" value="ECO:0007669"/>
    <property type="project" value="InterPro"/>
</dbReference>
<feature type="domain" description="CCHC-type" evidence="3">
    <location>
        <begin position="248"/>
        <end position="262"/>
    </location>
</feature>
<evidence type="ECO:0000259" key="3">
    <source>
        <dbReference type="PROSITE" id="PS50158"/>
    </source>
</evidence>
<comment type="caution">
    <text evidence="4">The sequence shown here is derived from an EMBL/GenBank/DDBJ whole genome shotgun (WGS) entry which is preliminary data.</text>
</comment>
<dbReference type="InterPro" id="IPR001878">
    <property type="entry name" value="Znf_CCHC"/>
</dbReference>
<evidence type="ECO:0000313" key="4">
    <source>
        <dbReference type="EMBL" id="KAJ8353562.1"/>
    </source>
</evidence>
<dbReference type="GO" id="GO:0008270">
    <property type="term" value="F:zinc ion binding"/>
    <property type="evidence" value="ECO:0007669"/>
    <property type="project" value="UniProtKB-KW"/>
</dbReference>
<dbReference type="EMBL" id="JAINUF010000007">
    <property type="protein sequence ID" value="KAJ8353562.1"/>
    <property type="molecule type" value="Genomic_DNA"/>
</dbReference>
<protein>
    <recommendedName>
        <fullName evidence="3">CCHC-type domain-containing protein</fullName>
    </recommendedName>
</protein>
<dbReference type="OrthoDB" id="10067927at2759"/>
<proteinExistence type="predicted"/>
<accession>A0A9Q1F950</accession>
<dbReference type="PROSITE" id="PS50158">
    <property type="entry name" value="ZF_CCHC"/>
    <property type="match status" value="1"/>
</dbReference>
<organism evidence="4 5">
    <name type="scientific">Synaphobranchus kaupii</name>
    <name type="common">Kaup's arrowtooth eel</name>
    <dbReference type="NCBI Taxonomy" id="118154"/>
    <lineage>
        <taxon>Eukaryota</taxon>
        <taxon>Metazoa</taxon>
        <taxon>Chordata</taxon>
        <taxon>Craniata</taxon>
        <taxon>Vertebrata</taxon>
        <taxon>Euteleostomi</taxon>
        <taxon>Actinopterygii</taxon>
        <taxon>Neopterygii</taxon>
        <taxon>Teleostei</taxon>
        <taxon>Anguilliformes</taxon>
        <taxon>Synaphobranchidae</taxon>
        <taxon>Synaphobranchus</taxon>
    </lineage>
</organism>
<keyword evidence="1" id="KW-0863">Zinc-finger</keyword>
<feature type="compositionally biased region" description="Polar residues" evidence="2">
    <location>
        <begin position="213"/>
        <end position="226"/>
    </location>
</feature>
<sequence length="335" mass="37563">MLRSQALMEEQQTEFMLGALEGRAQREVQVLGEGQGVNVLWKELDDRYGHPTPLPIALNRVFQCRQQPGVPLFDYQLDLCELHSRWREWEPGGEGKDDSLLHDQFLLGLLDGLVKQDLQQQVRRQTSLTFRQVSVEVHALERELWGEEGLASQVPVASLATREPPCRPEVDLGQWKEEVKRKLRQELQDKLAALGKTQVSEQQCAPGPVAQLSGGTEPQGANNNHSYGPLSDQHSFPYRWDEWGRPICRECGEVGHVQQRCPACRQPAGEGAPRVGESIRGLPSPPEPAPRPGAPDEILSRFQPALNNPLGSSARWPRHGVADPSPWCRRCWRAG</sequence>
<evidence type="ECO:0000256" key="1">
    <source>
        <dbReference type="PROSITE-ProRule" id="PRU00047"/>
    </source>
</evidence>
<keyword evidence="1" id="KW-0479">Metal-binding</keyword>
<dbReference type="Proteomes" id="UP001152622">
    <property type="component" value="Chromosome 7"/>
</dbReference>
<reference evidence="4" key="1">
    <citation type="journal article" date="2023" name="Science">
        <title>Genome structures resolve the early diversification of teleost fishes.</title>
        <authorList>
            <person name="Parey E."/>
            <person name="Louis A."/>
            <person name="Montfort J."/>
            <person name="Bouchez O."/>
            <person name="Roques C."/>
            <person name="Iampietro C."/>
            <person name="Lluch J."/>
            <person name="Castinel A."/>
            <person name="Donnadieu C."/>
            <person name="Desvignes T."/>
            <person name="Floi Bucao C."/>
            <person name="Jouanno E."/>
            <person name="Wen M."/>
            <person name="Mejri S."/>
            <person name="Dirks R."/>
            <person name="Jansen H."/>
            <person name="Henkel C."/>
            <person name="Chen W.J."/>
            <person name="Zahm M."/>
            <person name="Cabau C."/>
            <person name="Klopp C."/>
            <person name="Thompson A.W."/>
            <person name="Robinson-Rechavi M."/>
            <person name="Braasch I."/>
            <person name="Lecointre G."/>
            <person name="Bobe J."/>
            <person name="Postlethwait J.H."/>
            <person name="Berthelot C."/>
            <person name="Roest Crollius H."/>
            <person name="Guiguen Y."/>
        </authorList>
    </citation>
    <scope>NUCLEOTIDE SEQUENCE</scope>
    <source>
        <strain evidence="4">WJC10195</strain>
    </source>
</reference>
<feature type="region of interest" description="Disordered" evidence="2">
    <location>
        <begin position="266"/>
        <end position="299"/>
    </location>
</feature>
<feature type="compositionally biased region" description="Pro residues" evidence="2">
    <location>
        <begin position="283"/>
        <end position="293"/>
    </location>
</feature>
<gene>
    <name evidence="4" type="ORF">SKAU_G00211290</name>
</gene>